<feature type="domain" description="BTB" evidence="2">
    <location>
        <begin position="12"/>
        <end position="81"/>
    </location>
</feature>
<accession>A0A6A5V2W1</accession>
<dbReference type="InterPro" id="IPR011333">
    <property type="entry name" value="SKP1/BTB/POZ_sf"/>
</dbReference>
<dbReference type="EMBL" id="ML976693">
    <property type="protein sequence ID" value="KAF1971354.1"/>
    <property type="molecule type" value="Genomic_DNA"/>
</dbReference>
<evidence type="ECO:0000259" key="2">
    <source>
        <dbReference type="PROSITE" id="PS50097"/>
    </source>
</evidence>
<feature type="region of interest" description="Disordered" evidence="1">
    <location>
        <begin position="83"/>
        <end position="135"/>
    </location>
</feature>
<name>A0A6A5V2W1_9PLEO</name>
<feature type="compositionally biased region" description="Basic residues" evidence="1">
    <location>
        <begin position="94"/>
        <end position="103"/>
    </location>
</feature>
<evidence type="ECO:0000313" key="4">
    <source>
        <dbReference type="Proteomes" id="UP000800036"/>
    </source>
</evidence>
<dbReference type="SUPFAM" id="SSF54695">
    <property type="entry name" value="POZ domain"/>
    <property type="match status" value="1"/>
</dbReference>
<gene>
    <name evidence="3" type="ORF">BU23DRAFT_569869</name>
</gene>
<dbReference type="PROSITE" id="PS50097">
    <property type="entry name" value="BTB"/>
    <property type="match status" value="1"/>
</dbReference>
<dbReference type="CDD" id="cd18186">
    <property type="entry name" value="BTB_POZ_ZBTB_KLHL-like"/>
    <property type="match status" value="1"/>
</dbReference>
<proteinExistence type="predicted"/>
<evidence type="ECO:0000313" key="3">
    <source>
        <dbReference type="EMBL" id="KAF1971354.1"/>
    </source>
</evidence>
<dbReference type="Proteomes" id="UP000800036">
    <property type="component" value="Unassembled WGS sequence"/>
</dbReference>
<organism evidence="3 4">
    <name type="scientific">Bimuria novae-zelandiae CBS 107.79</name>
    <dbReference type="NCBI Taxonomy" id="1447943"/>
    <lineage>
        <taxon>Eukaryota</taxon>
        <taxon>Fungi</taxon>
        <taxon>Dikarya</taxon>
        <taxon>Ascomycota</taxon>
        <taxon>Pezizomycotina</taxon>
        <taxon>Dothideomycetes</taxon>
        <taxon>Pleosporomycetidae</taxon>
        <taxon>Pleosporales</taxon>
        <taxon>Massarineae</taxon>
        <taxon>Didymosphaeriaceae</taxon>
        <taxon>Bimuria</taxon>
    </lineage>
</organism>
<evidence type="ECO:0000256" key="1">
    <source>
        <dbReference type="SAM" id="MobiDB-lite"/>
    </source>
</evidence>
<reference evidence="3" key="1">
    <citation type="journal article" date="2020" name="Stud. Mycol.">
        <title>101 Dothideomycetes genomes: a test case for predicting lifestyles and emergence of pathogens.</title>
        <authorList>
            <person name="Haridas S."/>
            <person name="Albert R."/>
            <person name="Binder M."/>
            <person name="Bloem J."/>
            <person name="Labutti K."/>
            <person name="Salamov A."/>
            <person name="Andreopoulos B."/>
            <person name="Baker S."/>
            <person name="Barry K."/>
            <person name="Bills G."/>
            <person name="Bluhm B."/>
            <person name="Cannon C."/>
            <person name="Castanera R."/>
            <person name="Culley D."/>
            <person name="Daum C."/>
            <person name="Ezra D."/>
            <person name="Gonzalez J."/>
            <person name="Henrissat B."/>
            <person name="Kuo A."/>
            <person name="Liang C."/>
            <person name="Lipzen A."/>
            <person name="Lutzoni F."/>
            <person name="Magnuson J."/>
            <person name="Mondo S."/>
            <person name="Nolan M."/>
            <person name="Ohm R."/>
            <person name="Pangilinan J."/>
            <person name="Park H.-J."/>
            <person name="Ramirez L."/>
            <person name="Alfaro M."/>
            <person name="Sun H."/>
            <person name="Tritt A."/>
            <person name="Yoshinaga Y."/>
            <person name="Zwiers L.-H."/>
            <person name="Turgeon B."/>
            <person name="Goodwin S."/>
            <person name="Spatafora J."/>
            <person name="Crous P."/>
            <person name="Grigoriev I."/>
        </authorList>
    </citation>
    <scope>NUCLEOTIDE SEQUENCE</scope>
    <source>
        <strain evidence="3">CBS 107.79</strain>
    </source>
</reference>
<sequence>MAPTFKDFIQSPQFTFFVGNEGKPIVVHAAAIAATSEQLDALINGGMEESEKRCARLEDVQVDDFIWFCEYAYRGDYTDRDDNEWGGVFDATSKKKKGKKGRVASRNWDWAEPPAAPEPAPEPESSAEAYEELDT</sequence>
<keyword evidence="4" id="KW-1185">Reference proteome</keyword>
<dbReference type="Gene3D" id="3.30.710.10">
    <property type="entry name" value="Potassium Channel Kv1.1, Chain A"/>
    <property type="match status" value="1"/>
</dbReference>
<dbReference type="AlphaFoldDB" id="A0A6A5V2W1"/>
<dbReference type="InterPro" id="IPR000210">
    <property type="entry name" value="BTB/POZ_dom"/>
</dbReference>
<protein>
    <recommendedName>
        <fullName evidence="2">BTB domain-containing protein</fullName>
    </recommendedName>
</protein>
<dbReference type="Pfam" id="PF00651">
    <property type="entry name" value="BTB"/>
    <property type="match status" value="1"/>
</dbReference>
<dbReference type="OrthoDB" id="9997739at2759"/>